<dbReference type="EMBL" id="DTKJ01000025">
    <property type="protein sequence ID" value="HGZ11366.1"/>
    <property type="molecule type" value="Genomic_DNA"/>
</dbReference>
<organism evidence="1">
    <name type="scientific">Desulfobacca acetoxidans</name>
    <dbReference type="NCBI Taxonomy" id="60893"/>
    <lineage>
        <taxon>Bacteria</taxon>
        <taxon>Pseudomonadati</taxon>
        <taxon>Thermodesulfobacteriota</taxon>
        <taxon>Desulfobaccia</taxon>
        <taxon>Desulfobaccales</taxon>
        <taxon>Desulfobaccaceae</taxon>
        <taxon>Desulfobacca</taxon>
    </lineage>
</organism>
<name>A0A7C5AL25_9BACT</name>
<evidence type="ECO:0000313" key="1">
    <source>
        <dbReference type="EMBL" id="HGZ11366.1"/>
    </source>
</evidence>
<sequence>MSKTSIPLYIRPKQAPELFGISERTIRHLMMRGDLREGLHWFKKGSRMVLLSVQALEKWIKEG</sequence>
<comment type="caution">
    <text evidence="1">The sequence shown here is derived from an EMBL/GenBank/DDBJ whole genome shotgun (WGS) entry which is preliminary data.</text>
</comment>
<accession>A0A7C5AL25</accession>
<gene>
    <name evidence="1" type="ORF">ENW48_04005</name>
</gene>
<reference evidence="1" key="1">
    <citation type="journal article" date="2020" name="mSystems">
        <title>Genome- and Community-Level Interaction Insights into Carbon Utilization and Element Cycling Functions of Hydrothermarchaeota in Hydrothermal Sediment.</title>
        <authorList>
            <person name="Zhou Z."/>
            <person name="Liu Y."/>
            <person name="Xu W."/>
            <person name="Pan J."/>
            <person name="Luo Z.H."/>
            <person name="Li M."/>
        </authorList>
    </citation>
    <scope>NUCLEOTIDE SEQUENCE [LARGE SCALE GENOMIC DNA]</scope>
    <source>
        <strain evidence="1">SpSt-853</strain>
    </source>
</reference>
<proteinExistence type="predicted"/>
<protein>
    <submittedName>
        <fullName evidence="1">Helix-turn-helix domain-containing protein</fullName>
    </submittedName>
</protein>
<dbReference type="AlphaFoldDB" id="A0A7C5AL25"/>